<organism evidence="11 12">
    <name type="scientific">Legionella jamestowniensis</name>
    <dbReference type="NCBI Taxonomy" id="455"/>
    <lineage>
        <taxon>Bacteria</taxon>
        <taxon>Pseudomonadati</taxon>
        <taxon>Pseudomonadota</taxon>
        <taxon>Gammaproteobacteria</taxon>
        <taxon>Legionellales</taxon>
        <taxon>Legionellaceae</taxon>
        <taxon>Legionella</taxon>
    </lineage>
</organism>
<evidence type="ECO:0000256" key="1">
    <source>
        <dbReference type="ARBA" id="ARBA00001947"/>
    </source>
</evidence>
<dbReference type="PATRIC" id="fig|455.5.peg.1858"/>
<dbReference type="GO" id="GO:0046872">
    <property type="term" value="F:metal ion binding"/>
    <property type="evidence" value="ECO:0007669"/>
    <property type="project" value="UniProtKB-KW"/>
</dbReference>
<dbReference type="GO" id="GO:0006526">
    <property type="term" value="P:L-arginine biosynthetic process"/>
    <property type="evidence" value="ECO:0007669"/>
    <property type="project" value="UniProtKB-KW"/>
</dbReference>
<accession>A0A0W0UI58</accession>
<evidence type="ECO:0000256" key="9">
    <source>
        <dbReference type="ARBA" id="ARBA00023285"/>
    </source>
</evidence>
<name>A0A0W0UI58_9GAMM</name>
<dbReference type="Gene3D" id="3.40.630.10">
    <property type="entry name" value="Zn peptidases"/>
    <property type="match status" value="1"/>
</dbReference>
<evidence type="ECO:0000256" key="6">
    <source>
        <dbReference type="ARBA" id="ARBA00022723"/>
    </source>
</evidence>
<keyword evidence="5" id="KW-0028">Amino-acid biosynthesis</keyword>
<dbReference type="GO" id="GO:0008777">
    <property type="term" value="F:acetylornithine deacetylase activity"/>
    <property type="evidence" value="ECO:0007669"/>
    <property type="project" value="UniProtKB-EC"/>
</dbReference>
<dbReference type="InterPro" id="IPR050072">
    <property type="entry name" value="Peptidase_M20A"/>
</dbReference>
<dbReference type="EMBL" id="LNYG01000013">
    <property type="protein sequence ID" value="KTD07568.1"/>
    <property type="molecule type" value="Genomic_DNA"/>
</dbReference>
<dbReference type="InterPro" id="IPR002933">
    <property type="entry name" value="Peptidase_M20"/>
</dbReference>
<protein>
    <submittedName>
        <fullName evidence="11">Acetylornithine deacetylase</fullName>
        <ecNumber evidence="11">3.5.1.16</ecNumber>
    </submittedName>
</protein>
<dbReference type="InterPro" id="IPR010169">
    <property type="entry name" value="AcOrn-deacetyl"/>
</dbReference>
<gene>
    <name evidence="11" type="ORF">Ljam_1763</name>
</gene>
<dbReference type="SUPFAM" id="SSF55031">
    <property type="entry name" value="Bacterial exopeptidase dimerisation domain"/>
    <property type="match status" value="1"/>
</dbReference>
<reference evidence="11 12" key="1">
    <citation type="submission" date="2015-11" db="EMBL/GenBank/DDBJ databases">
        <title>Genomic analysis of 38 Legionella species identifies large and diverse effector repertoires.</title>
        <authorList>
            <person name="Burstein D."/>
            <person name="Amaro F."/>
            <person name="Zusman T."/>
            <person name="Lifshitz Z."/>
            <person name="Cohen O."/>
            <person name="Gilbert J.A."/>
            <person name="Pupko T."/>
            <person name="Shuman H.A."/>
            <person name="Segal G."/>
        </authorList>
    </citation>
    <scope>NUCLEOTIDE SEQUENCE [LARGE SCALE GENOMIC DNA]</scope>
    <source>
        <strain evidence="11 12">JA-26-G1-E2</strain>
    </source>
</reference>
<proteinExistence type="inferred from homology"/>
<dbReference type="InterPro" id="IPR011650">
    <property type="entry name" value="Peptidase_M20_dimer"/>
</dbReference>
<dbReference type="STRING" id="455.Ljam_1763"/>
<dbReference type="PROSITE" id="PS00758">
    <property type="entry name" value="ARGE_DAPE_CPG2_1"/>
    <property type="match status" value="1"/>
</dbReference>
<dbReference type="Pfam" id="PF01546">
    <property type="entry name" value="Peptidase_M20"/>
    <property type="match status" value="1"/>
</dbReference>
<evidence type="ECO:0000313" key="11">
    <source>
        <dbReference type="EMBL" id="KTD07568.1"/>
    </source>
</evidence>
<keyword evidence="9" id="KW-0170">Cobalt</keyword>
<dbReference type="PROSITE" id="PS00759">
    <property type="entry name" value="ARGE_DAPE_CPG2_2"/>
    <property type="match status" value="1"/>
</dbReference>
<evidence type="ECO:0000256" key="5">
    <source>
        <dbReference type="ARBA" id="ARBA00022605"/>
    </source>
</evidence>
<dbReference type="NCBIfam" id="NF005710">
    <property type="entry name" value="PRK07522.1"/>
    <property type="match status" value="1"/>
</dbReference>
<evidence type="ECO:0000256" key="2">
    <source>
        <dbReference type="ARBA" id="ARBA00005691"/>
    </source>
</evidence>
<keyword evidence="3" id="KW-0963">Cytoplasm</keyword>
<dbReference type="PANTHER" id="PTHR43808">
    <property type="entry name" value="ACETYLORNITHINE DEACETYLASE"/>
    <property type="match status" value="1"/>
</dbReference>
<dbReference type="CDD" id="cd03894">
    <property type="entry name" value="M20_ArgE"/>
    <property type="match status" value="1"/>
</dbReference>
<comment type="caution">
    <text evidence="11">The sequence shown here is derived from an EMBL/GenBank/DDBJ whole genome shotgun (WGS) entry which is preliminary data.</text>
</comment>
<dbReference type="Gene3D" id="3.30.70.360">
    <property type="match status" value="1"/>
</dbReference>
<comment type="similarity">
    <text evidence="2">Belongs to the peptidase M20A family. ArgE subfamily.</text>
</comment>
<feature type="domain" description="Peptidase M20 dimerisation" evidence="10">
    <location>
        <begin position="218"/>
        <end position="329"/>
    </location>
</feature>
<dbReference type="InterPro" id="IPR036264">
    <property type="entry name" value="Bact_exopeptidase_dim_dom"/>
</dbReference>
<dbReference type="InterPro" id="IPR001261">
    <property type="entry name" value="ArgE/DapE_CS"/>
</dbReference>
<dbReference type="Pfam" id="PF07687">
    <property type="entry name" value="M20_dimer"/>
    <property type="match status" value="1"/>
</dbReference>
<dbReference type="SUPFAM" id="SSF53187">
    <property type="entry name" value="Zn-dependent exopeptidases"/>
    <property type="match status" value="1"/>
</dbReference>
<comment type="cofactor">
    <cofactor evidence="1">
        <name>Zn(2+)</name>
        <dbReference type="ChEBI" id="CHEBI:29105"/>
    </cofactor>
</comment>
<keyword evidence="6" id="KW-0479">Metal-binding</keyword>
<sequence>MGMFTHFFKKLPVIVQRISRVKYQNSSMLSSRTYLESDKNRRDITMDTLQWLTKLVGFNTISHNSNMELIESVVLWFKKHNLHYHILHDASKTKANLLASIPAKNGVTQGGILLSGHTDVVPVAGQLWETDPFVATKKDGKIYGRGTSDMKGFIAVMLALVPEFNRLQLEKPIHFALTYDEEVGCIGVDFLIDYLQEIALNPEGCIVGEPSSMRPIVGEKSRQVFHCQIQGLSAHSSRADKGCNAIEYASRLICYINKIANYTREKGPFDKDFDLPFTTISTNIISGGSATNVIPGSCELLFEVRYLPQFPLENFRSQVENYINEELVPEMRKIYPKAAIYLDQVSEAPGFAAYEDAPLTHLVRTITGVKERYKVSYSTEARAYQDAGIPSIICGPGNIEQAHRPNEFISIEQLTICEHMLKNVVNLYCRSNKAD</sequence>
<evidence type="ECO:0000259" key="10">
    <source>
        <dbReference type="Pfam" id="PF07687"/>
    </source>
</evidence>
<dbReference type="NCBIfam" id="TIGR01892">
    <property type="entry name" value="AcOrn-deacetyl"/>
    <property type="match status" value="1"/>
</dbReference>
<dbReference type="Proteomes" id="UP000054715">
    <property type="component" value="Unassembled WGS sequence"/>
</dbReference>
<keyword evidence="8" id="KW-0862">Zinc</keyword>
<keyword evidence="7 11" id="KW-0378">Hydrolase</keyword>
<evidence type="ECO:0000256" key="7">
    <source>
        <dbReference type="ARBA" id="ARBA00022801"/>
    </source>
</evidence>
<dbReference type="PANTHER" id="PTHR43808:SF31">
    <property type="entry name" value="N-ACETYL-L-CITRULLINE DEACETYLASE"/>
    <property type="match status" value="1"/>
</dbReference>
<keyword evidence="4" id="KW-0055">Arginine biosynthesis</keyword>
<evidence type="ECO:0000256" key="8">
    <source>
        <dbReference type="ARBA" id="ARBA00022833"/>
    </source>
</evidence>
<evidence type="ECO:0000256" key="3">
    <source>
        <dbReference type="ARBA" id="ARBA00022490"/>
    </source>
</evidence>
<evidence type="ECO:0000313" key="12">
    <source>
        <dbReference type="Proteomes" id="UP000054715"/>
    </source>
</evidence>
<evidence type="ECO:0000256" key="4">
    <source>
        <dbReference type="ARBA" id="ARBA00022571"/>
    </source>
</evidence>
<dbReference type="EC" id="3.5.1.16" evidence="11"/>
<dbReference type="AlphaFoldDB" id="A0A0W0UI58"/>